<comment type="caution">
    <text evidence="1">The sequence shown here is derived from an EMBL/GenBank/DDBJ whole genome shotgun (WGS) entry which is preliminary data.</text>
</comment>
<evidence type="ECO:0000313" key="1">
    <source>
        <dbReference type="EMBL" id="RSL18886.1"/>
    </source>
</evidence>
<gene>
    <name evidence="1" type="ORF">EDE15_4492</name>
</gene>
<dbReference type="Proteomes" id="UP000269669">
    <property type="component" value="Unassembled WGS sequence"/>
</dbReference>
<sequence length="87" mass="9394">MLYKKINVELIVVADEVEAVVAELNTALDLLEEKHTLFGGGIEAVAFEHPKTRKRSALEHTIAAGETVTGALRTARESVVVAIRAVI</sequence>
<dbReference type="OrthoDB" id="123019at2"/>
<accession>A0A3R9PVN5</accession>
<dbReference type="EMBL" id="RSDW01000001">
    <property type="protein sequence ID" value="RSL18886.1"/>
    <property type="molecule type" value="Genomic_DNA"/>
</dbReference>
<organism evidence="1 2">
    <name type="scientific">Edaphobacter aggregans</name>
    <dbReference type="NCBI Taxonomy" id="570835"/>
    <lineage>
        <taxon>Bacteria</taxon>
        <taxon>Pseudomonadati</taxon>
        <taxon>Acidobacteriota</taxon>
        <taxon>Terriglobia</taxon>
        <taxon>Terriglobales</taxon>
        <taxon>Acidobacteriaceae</taxon>
        <taxon>Edaphobacter</taxon>
    </lineage>
</organism>
<reference evidence="1 2" key="1">
    <citation type="submission" date="2018-12" db="EMBL/GenBank/DDBJ databases">
        <title>Sequencing of bacterial isolates from soil warming experiment in Harvard Forest, Massachusetts, USA.</title>
        <authorList>
            <person name="Deangelis K."/>
        </authorList>
    </citation>
    <scope>NUCLEOTIDE SEQUENCE [LARGE SCALE GENOMIC DNA]</scope>
    <source>
        <strain evidence="1 2">EB153</strain>
    </source>
</reference>
<keyword evidence="2" id="KW-1185">Reference proteome</keyword>
<proteinExistence type="predicted"/>
<evidence type="ECO:0000313" key="2">
    <source>
        <dbReference type="Proteomes" id="UP000269669"/>
    </source>
</evidence>
<dbReference type="RefSeq" id="WP_125487177.1">
    <property type="nucleotide sequence ID" value="NZ_RSDW01000001.1"/>
</dbReference>
<protein>
    <submittedName>
        <fullName evidence="1">Uncharacterized protein</fullName>
    </submittedName>
</protein>
<name>A0A3R9PVN5_9BACT</name>
<dbReference type="AlphaFoldDB" id="A0A3R9PVN5"/>